<evidence type="ECO:0000313" key="3">
    <source>
        <dbReference type="Proteomes" id="UP000266673"/>
    </source>
</evidence>
<dbReference type="Proteomes" id="UP000266673">
    <property type="component" value="Unassembled WGS sequence"/>
</dbReference>
<keyword evidence="3" id="KW-1185">Reference proteome</keyword>
<feature type="region of interest" description="Disordered" evidence="1">
    <location>
        <begin position="40"/>
        <end position="123"/>
    </location>
</feature>
<feature type="compositionally biased region" description="Polar residues" evidence="1">
    <location>
        <begin position="47"/>
        <end position="74"/>
    </location>
</feature>
<organism evidence="2 3">
    <name type="scientific">Gigaspora rosea</name>
    <dbReference type="NCBI Taxonomy" id="44941"/>
    <lineage>
        <taxon>Eukaryota</taxon>
        <taxon>Fungi</taxon>
        <taxon>Fungi incertae sedis</taxon>
        <taxon>Mucoromycota</taxon>
        <taxon>Glomeromycotina</taxon>
        <taxon>Glomeromycetes</taxon>
        <taxon>Diversisporales</taxon>
        <taxon>Gigasporaceae</taxon>
        <taxon>Gigaspora</taxon>
    </lineage>
</organism>
<sequence>MNEVIQNRSSSNNKSQDIIFIHETHESMIIKERINSERLSHKARMKASQNQETSEILSQDNNIFRNETPNSFSTKNKHKSEQQKFMRELRKLQSLPSKSQPEPRPNGTLRSNSLPNNHTPSSEFCYSNSVSNISWDETHPQNLFSHQLTNEPETYNMQTLGRNNEAYDDNKVLIKNKEMISIILDGGIAYPNRHAFNEFTVPQSQVNDPFITQSIYYTDYSDVVKLKIQNDAKYITFILFHFLVQMLKI</sequence>
<reference evidence="2 3" key="1">
    <citation type="submission" date="2018-06" db="EMBL/GenBank/DDBJ databases">
        <title>Comparative genomics reveals the genomic features of Rhizophagus irregularis, R. cerebriforme, R. diaphanum and Gigaspora rosea, and their symbiotic lifestyle signature.</title>
        <authorList>
            <person name="Morin E."/>
            <person name="San Clemente H."/>
            <person name="Chen E.C.H."/>
            <person name="De La Providencia I."/>
            <person name="Hainaut M."/>
            <person name="Kuo A."/>
            <person name="Kohler A."/>
            <person name="Murat C."/>
            <person name="Tang N."/>
            <person name="Roy S."/>
            <person name="Loubradou J."/>
            <person name="Henrissat B."/>
            <person name="Grigoriev I.V."/>
            <person name="Corradi N."/>
            <person name="Roux C."/>
            <person name="Martin F.M."/>
        </authorList>
    </citation>
    <scope>NUCLEOTIDE SEQUENCE [LARGE SCALE GENOMIC DNA]</scope>
    <source>
        <strain evidence="2 3">DAOM 194757</strain>
    </source>
</reference>
<evidence type="ECO:0000313" key="2">
    <source>
        <dbReference type="EMBL" id="RIB15755.1"/>
    </source>
</evidence>
<proteinExistence type="predicted"/>
<gene>
    <name evidence="2" type="ORF">C2G38_2143416</name>
</gene>
<dbReference type="EMBL" id="QKWP01000724">
    <property type="protein sequence ID" value="RIB15755.1"/>
    <property type="molecule type" value="Genomic_DNA"/>
</dbReference>
<name>A0A397V026_9GLOM</name>
<dbReference type="OrthoDB" id="10416747at2759"/>
<accession>A0A397V026</accession>
<protein>
    <submittedName>
        <fullName evidence="2">Uncharacterized protein</fullName>
    </submittedName>
</protein>
<feature type="compositionally biased region" description="Polar residues" evidence="1">
    <location>
        <begin position="108"/>
        <end position="123"/>
    </location>
</feature>
<feature type="compositionally biased region" description="Basic and acidic residues" evidence="1">
    <location>
        <begin position="79"/>
        <end position="91"/>
    </location>
</feature>
<comment type="caution">
    <text evidence="2">The sequence shown here is derived from an EMBL/GenBank/DDBJ whole genome shotgun (WGS) entry which is preliminary data.</text>
</comment>
<dbReference type="AlphaFoldDB" id="A0A397V026"/>
<evidence type="ECO:0000256" key="1">
    <source>
        <dbReference type="SAM" id="MobiDB-lite"/>
    </source>
</evidence>